<dbReference type="GO" id="GO:0016787">
    <property type="term" value="F:hydrolase activity"/>
    <property type="evidence" value="ECO:0007669"/>
    <property type="project" value="UniProtKB-KW"/>
</dbReference>
<organism evidence="6 7">
    <name type="scientific">Alkalicaulis satelles</name>
    <dbReference type="NCBI Taxonomy" id="2609175"/>
    <lineage>
        <taxon>Bacteria</taxon>
        <taxon>Pseudomonadati</taxon>
        <taxon>Pseudomonadota</taxon>
        <taxon>Alphaproteobacteria</taxon>
        <taxon>Maricaulales</taxon>
        <taxon>Maricaulaceae</taxon>
        <taxon>Alkalicaulis</taxon>
    </lineage>
</organism>
<evidence type="ECO:0000256" key="5">
    <source>
        <dbReference type="ARBA" id="ARBA00022801"/>
    </source>
</evidence>
<evidence type="ECO:0000256" key="2">
    <source>
        <dbReference type="ARBA" id="ARBA00022649"/>
    </source>
</evidence>
<dbReference type="GO" id="GO:0000166">
    <property type="term" value="F:nucleotide binding"/>
    <property type="evidence" value="ECO:0007669"/>
    <property type="project" value="UniProtKB-KW"/>
</dbReference>
<evidence type="ECO:0000256" key="3">
    <source>
        <dbReference type="ARBA" id="ARBA00022722"/>
    </source>
</evidence>
<keyword evidence="7" id="KW-1185">Reference proteome</keyword>
<protein>
    <submittedName>
        <fullName evidence="6">DUF86 domain-containing protein</fullName>
    </submittedName>
</protein>
<dbReference type="Proteomes" id="UP000325122">
    <property type="component" value="Unassembled WGS sequence"/>
</dbReference>
<dbReference type="EMBL" id="VWOJ01000001">
    <property type="protein sequence ID" value="KAA5805381.1"/>
    <property type="molecule type" value="Genomic_DNA"/>
</dbReference>
<dbReference type="PANTHER" id="PTHR34139:SF1">
    <property type="entry name" value="RNASE MJ1380-RELATED"/>
    <property type="match status" value="1"/>
</dbReference>
<keyword evidence="1" id="KW-0597">Phosphoprotein</keyword>
<keyword evidence="3" id="KW-0540">Nuclease</keyword>
<accession>A0A5M6ZSS9</accession>
<gene>
    <name evidence="6" type="ORF">F1654_05220</name>
</gene>
<evidence type="ECO:0000256" key="4">
    <source>
        <dbReference type="ARBA" id="ARBA00022741"/>
    </source>
</evidence>
<dbReference type="GO" id="GO:0110001">
    <property type="term" value="C:toxin-antitoxin complex"/>
    <property type="evidence" value="ECO:0007669"/>
    <property type="project" value="InterPro"/>
</dbReference>
<name>A0A5M6ZSS9_9PROT</name>
<dbReference type="RefSeq" id="WP_150022413.1">
    <property type="nucleotide sequence ID" value="NZ_VWOJ01000001.1"/>
</dbReference>
<proteinExistence type="predicted"/>
<dbReference type="InterPro" id="IPR008201">
    <property type="entry name" value="HepT-like"/>
</dbReference>
<dbReference type="AlphaFoldDB" id="A0A5M6ZSS9"/>
<reference evidence="6 7" key="1">
    <citation type="submission" date="2019-09" db="EMBL/GenBank/DDBJ databases">
        <authorList>
            <person name="Kevbrin V."/>
            <person name="Grouzdev D.S."/>
        </authorList>
    </citation>
    <scope>NUCLEOTIDE SEQUENCE [LARGE SCALE GENOMIC DNA]</scope>
    <source>
        <strain evidence="6 7">G-192</strain>
    </source>
</reference>
<comment type="caution">
    <text evidence="6">The sequence shown here is derived from an EMBL/GenBank/DDBJ whole genome shotgun (WGS) entry which is preliminary data.</text>
</comment>
<dbReference type="PANTHER" id="PTHR34139">
    <property type="entry name" value="UPF0331 PROTEIN MJ0127"/>
    <property type="match status" value="1"/>
</dbReference>
<dbReference type="Pfam" id="PF01934">
    <property type="entry name" value="HepT-like"/>
    <property type="match status" value="1"/>
</dbReference>
<evidence type="ECO:0000256" key="1">
    <source>
        <dbReference type="ARBA" id="ARBA00022553"/>
    </source>
</evidence>
<evidence type="ECO:0000313" key="6">
    <source>
        <dbReference type="EMBL" id="KAA5805381.1"/>
    </source>
</evidence>
<dbReference type="GO" id="GO:0004540">
    <property type="term" value="F:RNA nuclease activity"/>
    <property type="evidence" value="ECO:0007669"/>
    <property type="project" value="InterPro"/>
</dbReference>
<keyword evidence="2" id="KW-1277">Toxin-antitoxin system</keyword>
<keyword evidence="4" id="KW-0547">Nucleotide-binding</keyword>
<evidence type="ECO:0000313" key="7">
    <source>
        <dbReference type="Proteomes" id="UP000325122"/>
    </source>
</evidence>
<dbReference type="InterPro" id="IPR051813">
    <property type="entry name" value="HepT_RNase_toxin"/>
</dbReference>
<keyword evidence="5" id="KW-0378">Hydrolase</keyword>
<sequence length="117" mass="12824">MQSRPFLDDMLAYARKALTLVGERDGAALASDEVRFLAVQRCIEIIGEAASRTPSPVADALSHIEFRNAAATRHRIVHGYRTIDPDIVARTVSDHFPKLVADLEVALAGQLPDESQE</sequence>